<gene>
    <name evidence="2" type="primary">TY3B-I_132</name>
    <name evidence="2" type="ORF">CK203_036174</name>
</gene>
<dbReference type="InterPro" id="IPR050951">
    <property type="entry name" value="Retrovirus_Pol_polyprotein"/>
</dbReference>
<dbReference type="Proteomes" id="UP000288805">
    <property type="component" value="Unassembled WGS sequence"/>
</dbReference>
<reference evidence="2 3" key="1">
    <citation type="journal article" date="2018" name="PLoS Genet.">
        <title>Population sequencing reveals clonal diversity and ancestral inbreeding in the grapevine cultivar Chardonnay.</title>
        <authorList>
            <person name="Roach M.J."/>
            <person name="Johnson D.L."/>
            <person name="Bohlmann J."/>
            <person name="van Vuuren H.J."/>
            <person name="Jones S.J."/>
            <person name="Pretorius I.S."/>
            <person name="Schmidt S.A."/>
            <person name="Borneman A.R."/>
        </authorList>
    </citation>
    <scope>NUCLEOTIDE SEQUENCE [LARGE SCALE GENOMIC DNA]</scope>
    <source>
        <strain evidence="3">cv. Chardonnay</strain>
        <tissue evidence="2">Leaf</tissue>
    </source>
</reference>
<dbReference type="InterPro" id="IPR043128">
    <property type="entry name" value="Rev_trsase/Diguanyl_cyclase"/>
</dbReference>
<evidence type="ECO:0000313" key="3">
    <source>
        <dbReference type="Proteomes" id="UP000288805"/>
    </source>
</evidence>
<dbReference type="InterPro" id="IPR000477">
    <property type="entry name" value="RT_dom"/>
</dbReference>
<organism evidence="2 3">
    <name type="scientific">Vitis vinifera</name>
    <name type="common">Grape</name>
    <dbReference type="NCBI Taxonomy" id="29760"/>
    <lineage>
        <taxon>Eukaryota</taxon>
        <taxon>Viridiplantae</taxon>
        <taxon>Streptophyta</taxon>
        <taxon>Embryophyta</taxon>
        <taxon>Tracheophyta</taxon>
        <taxon>Spermatophyta</taxon>
        <taxon>Magnoliopsida</taxon>
        <taxon>eudicotyledons</taxon>
        <taxon>Gunneridae</taxon>
        <taxon>Pentapetalae</taxon>
        <taxon>rosids</taxon>
        <taxon>Vitales</taxon>
        <taxon>Vitaceae</taxon>
        <taxon>Viteae</taxon>
        <taxon>Vitis</taxon>
    </lineage>
</organism>
<dbReference type="SUPFAM" id="SSF56672">
    <property type="entry name" value="DNA/RNA polymerases"/>
    <property type="match status" value="1"/>
</dbReference>
<feature type="domain" description="Reverse transcriptase" evidence="1">
    <location>
        <begin position="131"/>
        <end position="188"/>
    </location>
</feature>
<protein>
    <submittedName>
        <fullName evidence="2">Transposon Ty3-I Gag-Pol polyprotein</fullName>
    </submittedName>
</protein>
<evidence type="ECO:0000259" key="1">
    <source>
        <dbReference type="Pfam" id="PF00078"/>
    </source>
</evidence>
<proteinExistence type="predicted"/>
<comment type="caution">
    <text evidence="2">The sequence shown here is derived from an EMBL/GenBank/DDBJ whole genome shotgun (WGS) entry which is preliminary data.</text>
</comment>
<dbReference type="Gene3D" id="3.10.10.10">
    <property type="entry name" value="HIV Type 1 Reverse Transcriptase, subunit A, domain 1"/>
    <property type="match status" value="2"/>
</dbReference>
<sequence>MKSSLHILTKNKFQHESKENGVIYVVIMKEVGMKDAGSISSIAKKAVKLLNDFSNIAPANLPSELPPLYNIQHSIDFMSGSQLPNLPIYCMNPIECAEVKRQMGELLSKGFIHESLSPHVVPALLTLKKDDLKSGYHQIRLRPRDEWKTAFKTNDGLYELLIMPFGLSNAPSTFMCFMNHEFVLYSDHEALKYVNSQKNLNHHHGKWVSFLQEYNFIIRHKYGVENKATDSLSRVVYILSSMAIQVVGFDLLKRDYNSCKDFNILYDALLAGNLGAYPNFLLHDGYLFKGTHLCLPNTSFREQVI</sequence>
<dbReference type="PANTHER" id="PTHR37984:SF5">
    <property type="entry name" value="PROTEIN NYNRIN-LIKE"/>
    <property type="match status" value="1"/>
</dbReference>
<dbReference type="GO" id="GO:0004519">
    <property type="term" value="F:endonuclease activity"/>
    <property type="evidence" value="ECO:0007669"/>
    <property type="project" value="UniProtKB-KW"/>
</dbReference>
<name>A0A438IWN7_VITVI</name>
<dbReference type="InterPro" id="IPR043502">
    <property type="entry name" value="DNA/RNA_pol_sf"/>
</dbReference>
<dbReference type="PANTHER" id="PTHR37984">
    <property type="entry name" value="PROTEIN CBG26694"/>
    <property type="match status" value="1"/>
</dbReference>
<dbReference type="GO" id="GO:0003964">
    <property type="term" value="F:RNA-directed DNA polymerase activity"/>
    <property type="evidence" value="ECO:0007669"/>
    <property type="project" value="UniProtKB-KW"/>
</dbReference>
<dbReference type="AlphaFoldDB" id="A0A438IWN7"/>
<dbReference type="GO" id="GO:0016787">
    <property type="term" value="F:hydrolase activity"/>
    <property type="evidence" value="ECO:0007669"/>
    <property type="project" value="UniProtKB-KW"/>
</dbReference>
<dbReference type="Pfam" id="PF00078">
    <property type="entry name" value="RVT_1"/>
    <property type="match status" value="1"/>
</dbReference>
<dbReference type="EMBL" id="QGNW01000077">
    <property type="protein sequence ID" value="RVX01157.1"/>
    <property type="molecule type" value="Genomic_DNA"/>
</dbReference>
<accession>A0A438IWN7</accession>
<evidence type="ECO:0000313" key="2">
    <source>
        <dbReference type="EMBL" id="RVX01157.1"/>
    </source>
</evidence>
<dbReference type="Gene3D" id="3.30.70.270">
    <property type="match status" value="1"/>
</dbReference>